<dbReference type="EMBL" id="CAFBMR010000048">
    <property type="protein sequence ID" value="CAB4917331.1"/>
    <property type="molecule type" value="Genomic_DNA"/>
</dbReference>
<evidence type="ECO:0000313" key="1">
    <source>
        <dbReference type="EMBL" id="CAB4917331.1"/>
    </source>
</evidence>
<sequence length="58" mass="6207">MACELFRHDSKVVGSVVDHDHVTVLPGITQRTRDFVDNFAGSTSVSAGVLRGDAMNSC</sequence>
<gene>
    <name evidence="1" type="ORF">UFOPK3610_01202</name>
</gene>
<accession>A0A6J7H8K7</accession>
<protein>
    <submittedName>
        <fullName evidence="1">Unannotated protein</fullName>
    </submittedName>
</protein>
<name>A0A6J7H8K7_9ZZZZ</name>
<dbReference type="AlphaFoldDB" id="A0A6J7H8K7"/>
<reference evidence="1" key="1">
    <citation type="submission" date="2020-05" db="EMBL/GenBank/DDBJ databases">
        <authorList>
            <person name="Chiriac C."/>
            <person name="Salcher M."/>
            <person name="Ghai R."/>
            <person name="Kavagutti S V."/>
        </authorList>
    </citation>
    <scope>NUCLEOTIDE SEQUENCE</scope>
</reference>
<organism evidence="1">
    <name type="scientific">freshwater metagenome</name>
    <dbReference type="NCBI Taxonomy" id="449393"/>
    <lineage>
        <taxon>unclassified sequences</taxon>
        <taxon>metagenomes</taxon>
        <taxon>ecological metagenomes</taxon>
    </lineage>
</organism>
<proteinExistence type="predicted"/>